<dbReference type="PANTHER" id="PTHR13005">
    <property type="entry name" value="CYSTEINE-RICH HYDROPHOBIC DOMAIN PROTEIN BRAIN X-LINKED PROTEIN"/>
    <property type="match status" value="1"/>
</dbReference>
<keyword evidence="5" id="KW-1185">Reference proteome</keyword>
<comment type="subcellular location">
    <subcellularLocation>
        <location evidence="1">Membrane</location>
    </subcellularLocation>
</comment>
<evidence type="ECO:0000259" key="3">
    <source>
        <dbReference type="Pfam" id="PF10256"/>
    </source>
</evidence>
<sequence length="171" mass="19517">MPNIEFDVIQAQDVDIREISQDEDEDHPMNILHEALTIRGVGNVTLFGLTNRFEEEFPPGLHSKVAPEEFKATISRINDILQKMQPTNLKSFFCGCICCCCTLGCSLWPVICLSKRTKNAIAKALDYDNNHSYHKLGLHWVLKKVKCDSSNMLEYVLSIEYIPKKNLMKPD</sequence>
<keyword evidence="2" id="KW-0472">Membrane</keyword>
<dbReference type="HOGENOM" id="CLU_100628_1_0_1"/>
<dbReference type="RefSeq" id="XP_002117667.1">
    <property type="nucleotide sequence ID" value="XM_002117631.1"/>
</dbReference>
<protein>
    <recommendedName>
        <fullName evidence="3">Golgin subfamily A member 7/ERF4 domain-containing protein</fullName>
    </recommendedName>
</protein>
<dbReference type="OMA" id="EKCLDHE"/>
<dbReference type="eggNOG" id="KOG4101">
    <property type="taxonomic scope" value="Eukaryota"/>
</dbReference>
<dbReference type="GeneID" id="6758880"/>
<name>B3SBP8_TRIAD</name>
<reference evidence="4 5" key="1">
    <citation type="journal article" date="2008" name="Nature">
        <title>The Trichoplax genome and the nature of placozoans.</title>
        <authorList>
            <person name="Srivastava M."/>
            <person name="Begovic E."/>
            <person name="Chapman J."/>
            <person name="Putnam N.H."/>
            <person name="Hellsten U."/>
            <person name="Kawashima T."/>
            <person name="Kuo A."/>
            <person name="Mitros T."/>
            <person name="Salamov A."/>
            <person name="Carpenter M.L."/>
            <person name="Signorovitch A.Y."/>
            <person name="Moreno M.A."/>
            <person name="Kamm K."/>
            <person name="Grimwood J."/>
            <person name="Schmutz J."/>
            <person name="Shapiro H."/>
            <person name="Grigoriev I.V."/>
            <person name="Buss L.W."/>
            <person name="Schierwater B."/>
            <person name="Dellaporta S.L."/>
            <person name="Rokhsar D.S."/>
        </authorList>
    </citation>
    <scope>NUCLEOTIDE SEQUENCE [LARGE SCALE GENOMIC DNA]</scope>
    <source>
        <strain evidence="4 5">Grell-BS-1999</strain>
    </source>
</reference>
<dbReference type="PANTHER" id="PTHR13005:SF4">
    <property type="entry name" value="CYSTEINE-RICH HYDROPHOBIC PROTEIN"/>
    <property type="match status" value="1"/>
</dbReference>
<evidence type="ECO:0000313" key="5">
    <source>
        <dbReference type="Proteomes" id="UP000009022"/>
    </source>
</evidence>
<dbReference type="FunCoup" id="B3SBP8">
    <property type="interactions" value="720"/>
</dbReference>
<dbReference type="STRING" id="10228.B3SBP8"/>
<organism evidence="4 5">
    <name type="scientific">Trichoplax adhaerens</name>
    <name type="common">Trichoplax reptans</name>
    <dbReference type="NCBI Taxonomy" id="10228"/>
    <lineage>
        <taxon>Eukaryota</taxon>
        <taxon>Metazoa</taxon>
        <taxon>Placozoa</taxon>
        <taxon>Uniplacotomia</taxon>
        <taxon>Trichoplacea</taxon>
        <taxon>Trichoplacidae</taxon>
        <taxon>Trichoplax</taxon>
    </lineage>
</organism>
<proteinExistence type="predicted"/>
<dbReference type="EMBL" id="DS985266">
    <property type="protein sequence ID" value="EDV19797.1"/>
    <property type="molecule type" value="Genomic_DNA"/>
</dbReference>
<evidence type="ECO:0000256" key="1">
    <source>
        <dbReference type="ARBA" id="ARBA00004370"/>
    </source>
</evidence>
<dbReference type="PhylomeDB" id="B3SBP8"/>
<dbReference type="OrthoDB" id="67682at2759"/>
<dbReference type="InterPro" id="IPR019383">
    <property type="entry name" value="Golgin_A_7/ERF4"/>
</dbReference>
<feature type="domain" description="Golgin subfamily A member 7/ERF4" evidence="3">
    <location>
        <begin position="50"/>
        <end position="141"/>
    </location>
</feature>
<dbReference type="GO" id="GO:0016020">
    <property type="term" value="C:membrane"/>
    <property type="evidence" value="ECO:0007669"/>
    <property type="project" value="UniProtKB-SubCell"/>
</dbReference>
<dbReference type="Proteomes" id="UP000009022">
    <property type="component" value="Unassembled WGS sequence"/>
</dbReference>
<dbReference type="CTD" id="6758880"/>
<accession>B3SBP8</accession>
<dbReference type="KEGG" id="tad:TRIADDRAFT_32928"/>
<dbReference type="Pfam" id="PF10256">
    <property type="entry name" value="Erf4"/>
    <property type="match status" value="1"/>
</dbReference>
<dbReference type="InParanoid" id="B3SBP8"/>
<dbReference type="AlphaFoldDB" id="B3SBP8"/>
<dbReference type="InterPro" id="IPR039735">
    <property type="entry name" value="CHIC1/2"/>
</dbReference>
<gene>
    <name evidence="4" type="ORF">TRIADDRAFT_32928</name>
</gene>
<evidence type="ECO:0000313" key="4">
    <source>
        <dbReference type="EMBL" id="EDV19797.1"/>
    </source>
</evidence>
<evidence type="ECO:0000256" key="2">
    <source>
        <dbReference type="ARBA" id="ARBA00023136"/>
    </source>
</evidence>